<accession>B3PMK6</accession>
<keyword evidence="3" id="KW-0547">Nucleotide-binding</keyword>
<dbReference type="PANTHER" id="PTHR43707:SF1">
    <property type="entry name" value="HISTIDINE--TRNA LIGASE, MITOCHONDRIAL-RELATED"/>
    <property type="match status" value="1"/>
</dbReference>
<keyword evidence="3" id="KW-0648">Protein biosynthesis</keyword>
<dbReference type="InterPro" id="IPR015807">
    <property type="entry name" value="His-tRNA-ligase"/>
</dbReference>
<comment type="subcellular location">
    <subcellularLocation>
        <location evidence="3">Cytoplasm</location>
    </subcellularLocation>
</comment>
<comment type="subunit">
    <text evidence="3">Homodimer.</text>
</comment>
<dbReference type="SUPFAM" id="SSF55681">
    <property type="entry name" value="Class II aaRS and biotin synthetases"/>
    <property type="match status" value="1"/>
</dbReference>
<protein>
    <recommendedName>
        <fullName evidence="3">Histidine--tRNA ligase</fullName>
        <ecNumber evidence="3">6.1.1.21</ecNumber>
    </recommendedName>
    <alternativeName>
        <fullName evidence="3">Histidyl-tRNA synthetase</fullName>
        <shortName evidence="3">HisRS</shortName>
    </alternativeName>
</protein>
<keyword evidence="3" id="KW-0963">Cytoplasm</keyword>
<feature type="binding site" evidence="4">
    <location>
        <begin position="259"/>
        <end position="260"/>
    </location>
    <ligand>
        <name>L-histidine</name>
        <dbReference type="ChEBI" id="CHEBI:57595"/>
    </ligand>
</feature>
<keyword evidence="3 6" id="KW-0030">Aminoacyl-tRNA synthetase</keyword>
<keyword evidence="7" id="KW-1185">Reference proteome</keyword>
<dbReference type="EMBL" id="CP001047">
    <property type="protein sequence ID" value="ACF07258.1"/>
    <property type="molecule type" value="Genomic_DNA"/>
</dbReference>
<feature type="binding site" evidence="4">
    <location>
        <position position="255"/>
    </location>
    <ligand>
        <name>L-histidine</name>
        <dbReference type="ChEBI" id="CHEBI:57595"/>
    </ligand>
</feature>
<organism evidence="6 7">
    <name type="scientific">Metamycoplasma arthritidis (strain 158L3-1)</name>
    <name type="common">Mycoplasma arthritidis</name>
    <dbReference type="NCBI Taxonomy" id="243272"/>
    <lineage>
        <taxon>Bacteria</taxon>
        <taxon>Bacillati</taxon>
        <taxon>Mycoplasmatota</taxon>
        <taxon>Mycoplasmoidales</taxon>
        <taxon>Metamycoplasmataceae</taxon>
        <taxon>Metamycoplasma</taxon>
    </lineage>
</organism>
<keyword evidence="2 3" id="KW-0067">ATP-binding</keyword>
<dbReference type="Gene3D" id="3.30.930.10">
    <property type="entry name" value="Bira Bifunctional Protein, Domain 2"/>
    <property type="match status" value="1"/>
</dbReference>
<dbReference type="InterPro" id="IPR006195">
    <property type="entry name" value="aa-tRNA-synth_II"/>
</dbReference>
<feature type="binding site" evidence="4">
    <location>
        <begin position="80"/>
        <end position="82"/>
    </location>
    <ligand>
        <name>L-histidine</name>
        <dbReference type="ChEBI" id="CHEBI:57595"/>
    </ligand>
</feature>
<feature type="binding site" evidence="4">
    <location>
        <position position="128"/>
    </location>
    <ligand>
        <name>L-histidine</name>
        <dbReference type="ChEBI" id="CHEBI:57595"/>
    </ligand>
</feature>
<feature type="binding site" evidence="4">
    <location>
        <position position="124"/>
    </location>
    <ligand>
        <name>L-histidine</name>
        <dbReference type="ChEBI" id="CHEBI:57595"/>
    </ligand>
</feature>
<dbReference type="InterPro" id="IPR041715">
    <property type="entry name" value="HisRS-like_core"/>
</dbReference>
<evidence type="ECO:0000313" key="7">
    <source>
        <dbReference type="Proteomes" id="UP000008812"/>
    </source>
</evidence>
<dbReference type="HAMAP" id="MF_00127">
    <property type="entry name" value="His_tRNA_synth"/>
    <property type="match status" value="1"/>
</dbReference>
<dbReference type="NCBIfam" id="TIGR00442">
    <property type="entry name" value="hisS"/>
    <property type="match status" value="1"/>
</dbReference>
<dbReference type="HOGENOM" id="CLU_025113_1_1_14"/>
<dbReference type="RefSeq" id="WP_012498215.1">
    <property type="nucleotide sequence ID" value="NC_011025.1"/>
</dbReference>
<name>B3PMK6_META1</name>
<feature type="domain" description="Aminoacyl-transfer RNA synthetases class-II family profile" evidence="5">
    <location>
        <begin position="1"/>
        <end position="322"/>
    </location>
</feature>
<proteinExistence type="inferred from homology"/>
<dbReference type="GO" id="GO:0006427">
    <property type="term" value="P:histidyl-tRNA aminoacylation"/>
    <property type="evidence" value="ECO:0007669"/>
    <property type="project" value="UniProtKB-UniRule"/>
</dbReference>
<dbReference type="STRING" id="243272.MARTH_orf392"/>
<dbReference type="InterPro" id="IPR045864">
    <property type="entry name" value="aa-tRNA-synth_II/BPL/LPL"/>
</dbReference>
<dbReference type="PROSITE" id="PS50862">
    <property type="entry name" value="AA_TRNA_LIGASE_II"/>
    <property type="match status" value="1"/>
</dbReference>
<gene>
    <name evidence="3 6" type="primary">hisS</name>
    <name evidence="6" type="ordered locus">MARTH_orf392</name>
</gene>
<dbReference type="GO" id="GO:0004821">
    <property type="term" value="F:histidine-tRNA ligase activity"/>
    <property type="evidence" value="ECO:0007669"/>
    <property type="project" value="UniProtKB-UniRule"/>
</dbReference>
<evidence type="ECO:0000256" key="2">
    <source>
        <dbReference type="ARBA" id="ARBA00022840"/>
    </source>
</evidence>
<comment type="catalytic activity">
    <reaction evidence="3">
        <text>tRNA(His) + L-histidine + ATP = L-histidyl-tRNA(His) + AMP + diphosphate + H(+)</text>
        <dbReference type="Rhea" id="RHEA:17313"/>
        <dbReference type="Rhea" id="RHEA-COMP:9665"/>
        <dbReference type="Rhea" id="RHEA-COMP:9689"/>
        <dbReference type="ChEBI" id="CHEBI:15378"/>
        <dbReference type="ChEBI" id="CHEBI:30616"/>
        <dbReference type="ChEBI" id="CHEBI:33019"/>
        <dbReference type="ChEBI" id="CHEBI:57595"/>
        <dbReference type="ChEBI" id="CHEBI:78442"/>
        <dbReference type="ChEBI" id="CHEBI:78527"/>
        <dbReference type="ChEBI" id="CHEBI:456215"/>
        <dbReference type="EC" id="6.1.1.21"/>
    </reaction>
</comment>
<dbReference type="InterPro" id="IPR004516">
    <property type="entry name" value="HisRS/HisZ"/>
</dbReference>
<dbReference type="CDD" id="cd00773">
    <property type="entry name" value="HisRS-like_core"/>
    <property type="match status" value="1"/>
</dbReference>
<evidence type="ECO:0000313" key="6">
    <source>
        <dbReference type="EMBL" id="ACF07258.1"/>
    </source>
</evidence>
<dbReference type="AlphaFoldDB" id="B3PMK6"/>
<dbReference type="EC" id="6.1.1.21" evidence="3"/>
<evidence type="ECO:0000256" key="4">
    <source>
        <dbReference type="PIRSR" id="PIRSR001549-1"/>
    </source>
</evidence>
<evidence type="ECO:0000256" key="1">
    <source>
        <dbReference type="ARBA" id="ARBA00008226"/>
    </source>
</evidence>
<comment type="similarity">
    <text evidence="1 3">Belongs to the class-II aminoacyl-tRNA synthetase family.</text>
</comment>
<sequence length="417" mass="48512">MFNRLKGTKDIYGKEAKIFNFIKDAFFDIAKKYNFDYIETPIIEDLNLFVRSVGETSDIVTKEMYTFKDKGDRNIALRPEATASTIRAFVENRINNLSSSKLFYFGPMFRYERPQKGRFRQFNQGGIELIANKSILQDFEVIKLAIDFLTKIRITDFSLEINNLGSIETRNQYINDLKKYFAKYQDELSELSKFRLEKNVLRILDDKEEQEKDFVKNAPKLLDYLSQEERENFTSFTELLDKFEIKYTINPFLVRGIDYYGDLVFEFVSTSKALGTKSTILAGGRYDGMVKSFEGPTIGSIGFAFGVDRLSEIIDFNLANYPELNDQIDILIAYLNEDEKIEILKAAYLLREEFRVQIVNEKCDIKDLFTLNFKLNPKYLVFKELGANKIKIKTKNGEVLCNLKTIEDFKNAITNLN</sequence>
<dbReference type="KEGG" id="mat:MARTH_orf392"/>
<evidence type="ECO:0000259" key="5">
    <source>
        <dbReference type="PROSITE" id="PS50862"/>
    </source>
</evidence>
<dbReference type="eggNOG" id="COG0124">
    <property type="taxonomic scope" value="Bacteria"/>
</dbReference>
<reference evidence="6 7" key="1">
    <citation type="journal article" date="2008" name="Infect. Immun.">
        <title>Genome of Mycoplasma arthritidis.</title>
        <authorList>
            <person name="Dybvig K."/>
            <person name="Zuhua C."/>
            <person name="Lao P."/>
            <person name="Jordan D.S."/>
            <person name="French C.T."/>
            <person name="Tu A.H."/>
            <person name="Loraine A.E."/>
        </authorList>
    </citation>
    <scope>NUCLEOTIDE SEQUENCE [LARGE SCALE GENOMIC DNA]</scope>
    <source>
        <strain evidence="6 7">158L3-1</strain>
    </source>
</reference>
<dbReference type="GO" id="GO:0005524">
    <property type="term" value="F:ATP binding"/>
    <property type="evidence" value="ECO:0007669"/>
    <property type="project" value="UniProtKB-UniRule"/>
</dbReference>
<dbReference type="Pfam" id="PF13393">
    <property type="entry name" value="tRNA-synt_His"/>
    <property type="match status" value="1"/>
</dbReference>
<feature type="binding site" evidence="4">
    <location>
        <position position="110"/>
    </location>
    <ligand>
        <name>L-histidine</name>
        <dbReference type="ChEBI" id="CHEBI:57595"/>
    </ligand>
</feature>
<dbReference type="PIRSF" id="PIRSF001549">
    <property type="entry name" value="His-tRNA_synth"/>
    <property type="match status" value="1"/>
</dbReference>
<evidence type="ECO:0000256" key="3">
    <source>
        <dbReference type="HAMAP-Rule" id="MF_00127"/>
    </source>
</evidence>
<dbReference type="Proteomes" id="UP000008812">
    <property type="component" value="Chromosome"/>
</dbReference>
<dbReference type="PANTHER" id="PTHR43707">
    <property type="entry name" value="HISTIDYL-TRNA SYNTHETASE"/>
    <property type="match status" value="1"/>
</dbReference>
<dbReference type="GO" id="GO:0005737">
    <property type="term" value="C:cytoplasm"/>
    <property type="evidence" value="ECO:0007669"/>
    <property type="project" value="UniProtKB-SubCell"/>
</dbReference>
<keyword evidence="3" id="KW-0436">Ligase</keyword>